<dbReference type="GO" id="GO:0005886">
    <property type="term" value="C:plasma membrane"/>
    <property type="evidence" value="ECO:0007669"/>
    <property type="project" value="InterPro"/>
</dbReference>
<protein>
    <recommendedName>
        <fullName evidence="5">Translocation and assembly module TamB C-terminal domain-containing protein</fullName>
    </recommendedName>
</protein>
<evidence type="ECO:0000256" key="3">
    <source>
        <dbReference type="ARBA" id="ARBA00022989"/>
    </source>
</evidence>
<feature type="domain" description="Translocation and assembly module TamB C-terminal" evidence="5">
    <location>
        <begin position="1049"/>
        <end position="1393"/>
    </location>
</feature>
<evidence type="ECO:0000256" key="2">
    <source>
        <dbReference type="ARBA" id="ARBA00022692"/>
    </source>
</evidence>
<dbReference type="InterPro" id="IPR007452">
    <property type="entry name" value="TamB_C"/>
</dbReference>
<dbReference type="Pfam" id="PF04357">
    <property type="entry name" value="TamB"/>
    <property type="match status" value="1"/>
</dbReference>
<evidence type="ECO:0000256" key="1">
    <source>
        <dbReference type="ARBA" id="ARBA00004167"/>
    </source>
</evidence>
<proteinExistence type="predicted"/>
<dbReference type="GO" id="GO:0009306">
    <property type="term" value="P:protein secretion"/>
    <property type="evidence" value="ECO:0007669"/>
    <property type="project" value="InterPro"/>
</dbReference>
<gene>
    <name evidence="6" type="ORF">MXMO3_01041</name>
</gene>
<keyword evidence="2" id="KW-0812">Transmembrane</keyword>
<evidence type="ECO:0000256" key="4">
    <source>
        <dbReference type="ARBA" id="ARBA00023136"/>
    </source>
</evidence>
<keyword evidence="3" id="KW-1133">Transmembrane helix</keyword>
<comment type="subcellular location">
    <subcellularLocation>
        <location evidence="1">Membrane</location>
        <topology evidence="1">Single-pass membrane protein</topology>
    </subcellularLocation>
</comment>
<dbReference type="RefSeq" id="WP_117395177.1">
    <property type="nucleotide sequence ID" value="NZ_CP021330.1"/>
</dbReference>
<dbReference type="EMBL" id="CP021330">
    <property type="protein sequence ID" value="AVX03572.1"/>
    <property type="molecule type" value="Genomic_DNA"/>
</dbReference>
<organism evidence="6 7">
    <name type="scientific">Maritalea myrionectae</name>
    <dbReference type="NCBI Taxonomy" id="454601"/>
    <lineage>
        <taxon>Bacteria</taxon>
        <taxon>Pseudomonadati</taxon>
        <taxon>Pseudomonadota</taxon>
        <taxon>Alphaproteobacteria</taxon>
        <taxon>Hyphomicrobiales</taxon>
        <taxon>Devosiaceae</taxon>
        <taxon>Maritalea</taxon>
    </lineage>
</organism>
<dbReference type="PANTHER" id="PTHR36985:SF1">
    <property type="entry name" value="TRANSLOCATION AND ASSEMBLY MODULE SUBUNIT TAMB"/>
    <property type="match status" value="1"/>
</dbReference>
<sequence>MNAAKIWIWRITLPLVVAVALALGAVSFLLLTAPGRDFTADYIARTASTEDQQIEISGLRQVLGDKLRIDEVRVLDKQGVWVELKDVQLDYQFRQLFSRRLMLDKLVVGQVHVSRFPEAAPNETPAEGGFKLPQQLLPDPLRAADINQIDIQDIILDAPVLGVARRLSLHGNIDARNAPLTTEGDLRLMSADRDVPIMQADWSIAPQADGFGLNLRIDESGNGFFADLIDIPGRPAFEAEIATRGPLSALAADLKVALDGRETAVGQLLLNLEGEDQGLEADLQGQLAPLMPDMLVPFVAGNSELTLRAARQADGQFVIDTARFASALTTFSASGTYATDNVDLALEGRFGDAETEVAFNPNGQSEFRLGAVTLDGKLNGPLAGVTLQLEGALAQFDSAQASVRDAQFVLTAEAFDLNEPRGAMRFAARAEAAQIDNPQIDPLLEGPITLETALDITPDQIAFNGLALKSQAMNAAGQGAFELKTQNLWAEVDAKIDGAARGIYSQLFADGTADIELRFVRDGQKLAAERLIIGSPNLNAELSAELTGEGIGAKGQLGFAELAAFDPRLQGQARFDLDASGTLADPQLKLQLTSDGVALEGEPLDDLSGTIEGGFADGVRIDVSANYRQSPVAIKAEFMQQEDGRRMVRDLVAELPGGRAQGALVIGNDGLLDGSLNLDFPDLKELAPLLLQDQMAGNLKGSLVLEALDGKQNATLKLQSDSLSAATVTAQNTFIDAQAKDVFGELLLAANTNIETVEIANERLSDLRFDVQSEGETYPFVLQGTYAGEAVRAAGAGQLSEAGAGVTLSELSGRYQNIPLRLAEPAQIDQGAEGIAIDLPELRVGPGRVSANGSIGDQLDIDVRLTDIPLNLVENVASTGQALEGNLTATAKITGAPANLKIDYQYQAQGVSVALSRSNQLAALSLTGNGELANNQLVMENDIGGGGASARANGRINLHSKALNVDVTGQLPFEYLARPLSRSGIRLTGAAAVNAQISGSLDVPRYQGQINTSDARLLDVASKVSVSGISGTIALNNDRAQVVELNGIIGGGGQLSITGETSLRAADNLQSDYAIRVRNGSYEDGTLSTQFNADLTLKGPLATGGSIGGVANIDQASIVIPEQLGGGVSPVDIQHKGASGAVQKQAAELAPKPSSAGATGGMNLDIQVNAPRRIYVRGRGVDAELGGQMRILGTTGKPSPSGQISLLRGRVDLLTKRFDFDTGRVTFRGTMDPSLNFSASTRSDGYIYSIIVQGYASAPEFSFQSTPSLPQDEVVANLFFGKSLGELSPLQLAQLANAVATLNGSNSGPGLLDRLRSLAGVDNIDIKSNEQGETTVGVGAYLNDRTYVNVEKGSRAEDDKVTIDLEITDSLKARGETSGDGNTEAGIFFERDY</sequence>
<evidence type="ECO:0000313" key="6">
    <source>
        <dbReference type="EMBL" id="AVX03572.1"/>
    </source>
</evidence>
<dbReference type="KEGG" id="mmyr:MXMO3_01041"/>
<reference evidence="6 7" key="1">
    <citation type="submission" date="2017-05" db="EMBL/GenBank/DDBJ databases">
        <title>Genome Analysis of Maritalea myrionectae HL2708#5.</title>
        <authorList>
            <consortium name="Cotde Inc.-PKNU"/>
            <person name="Jang D."/>
            <person name="Oh H.-M."/>
        </authorList>
    </citation>
    <scope>NUCLEOTIDE SEQUENCE [LARGE SCALE GENOMIC DNA]</scope>
    <source>
        <strain evidence="6 7">HL2708#5</strain>
    </source>
</reference>
<keyword evidence="7" id="KW-1185">Reference proteome</keyword>
<name>A0A2R4MC19_9HYPH</name>
<accession>A0A2R4MC19</accession>
<keyword evidence="4" id="KW-0472">Membrane</keyword>
<evidence type="ECO:0000313" key="7">
    <source>
        <dbReference type="Proteomes" id="UP000258927"/>
    </source>
</evidence>
<dbReference type="PANTHER" id="PTHR36985">
    <property type="entry name" value="TRANSLOCATION AND ASSEMBLY MODULE SUBUNIT TAMB"/>
    <property type="match status" value="1"/>
</dbReference>
<evidence type="ECO:0000259" key="5">
    <source>
        <dbReference type="Pfam" id="PF04357"/>
    </source>
</evidence>
<dbReference type="STRING" id="1122213.GCA_000423365_01755"/>
<dbReference type="Proteomes" id="UP000258927">
    <property type="component" value="Chromosome"/>
</dbReference>